<organism evidence="2 3">
    <name type="scientific">Dryococelus australis</name>
    <dbReference type="NCBI Taxonomy" id="614101"/>
    <lineage>
        <taxon>Eukaryota</taxon>
        <taxon>Metazoa</taxon>
        <taxon>Ecdysozoa</taxon>
        <taxon>Arthropoda</taxon>
        <taxon>Hexapoda</taxon>
        <taxon>Insecta</taxon>
        <taxon>Pterygota</taxon>
        <taxon>Neoptera</taxon>
        <taxon>Polyneoptera</taxon>
        <taxon>Phasmatodea</taxon>
        <taxon>Verophasmatodea</taxon>
        <taxon>Anareolatae</taxon>
        <taxon>Phasmatidae</taxon>
        <taxon>Eurycanthinae</taxon>
        <taxon>Dryococelus</taxon>
    </lineage>
</organism>
<comment type="caution">
    <text evidence="2">The sequence shown here is derived from an EMBL/GenBank/DDBJ whole genome shotgun (WGS) entry which is preliminary data.</text>
</comment>
<evidence type="ECO:0000256" key="1">
    <source>
        <dbReference type="SAM" id="MobiDB-lite"/>
    </source>
</evidence>
<keyword evidence="3" id="KW-1185">Reference proteome</keyword>
<accession>A0ABQ9IE24</accession>
<sequence length="801" mass="88094">MRAHSPMVRGDRPLTAHAPRRGCDRRARRVFGGGRGKDFRPLAGTRDWKATLPQDTPSRALSQLLLHPTDNQVRVHVVSCCPLPRVVATLKQISTRRRCCVSSFPSTSRVPPSVSDRRTLTALKQPLDSLGEVASAWRSCAAVVLSKAVSQLESMYTLSLSALKQPLDSLGEVASAWRSCAAVVLSKAVSQLESVHTLSQRSRSGSCPLQGVGNFPTRTFKSSKKCAVFYEIVWFGNNMAAREGARVSIECTSSFTLPLALSSRSWDSREDSLGYQGTAYKLTYDLTYSLPGIRTQSLPHPSPAAHRPTAPREVGFESTTTRLPPWRTELSYAVIEPDNAAGQRVFSGISHFPRPFIPVLIYPHLASPSTALKTSMLRAAQLSSLTLRYLECQQWQNYRPVKKRWYRLFTANRVQSPAGSPDFRKWESARTMPLVGGSSRGSLLSPAPSFRCRSIFISITLIGSQDLAVKSHPNFFTHALTRFDQKIYFYAPAFPGVLPLTADRRHIFPSVPLVSKQPHWFFSPSFSPAYDTPINTAGKSSVTFSRRPGLNSRAISRGVIISGTINTNTFVGRTQATRFCRLLAKRRWNLGGLESPANVVRLHLGKGDSCTTVVRYVGGSACRFVCPPTSYLWLVLYKSGKIATALLNDVPIKPEWAIIVAEIHSKCINAPGSSSAEFREFVSDGSEVVTTTEAKEKSHRSVCEGCCGVLHATGSSGMQELWEMGDLAGHDPDVGKPVCVARHVIESASPLRESANFTANSVFTSIPCRGHFSYSELFHKESRFVANLSSIKPYRHSLSAV</sequence>
<feature type="region of interest" description="Disordered" evidence="1">
    <location>
        <begin position="299"/>
        <end position="318"/>
    </location>
</feature>
<feature type="region of interest" description="Disordered" evidence="1">
    <location>
        <begin position="1"/>
        <end position="22"/>
    </location>
</feature>
<evidence type="ECO:0000313" key="2">
    <source>
        <dbReference type="EMBL" id="KAJ8894899.1"/>
    </source>
</evidence>
<evidence type="ECO:0000313" key="3">
    <source>
        <dbReference type="Proteomes" id="UP001159363"/>
    </source>
</evidence>
<proteinExistence type="predicted"/>
<dbReference type="EMBL" id="JARBHB010000001">
    <property type="protein sequence ID" value="KAJ8894899.1"/>
    <property type="molecule type" value="Genomic_DNA"/>
</dbReference>
<reference evidence="2 3" key="1">
    <citation type="submission" date="2023-02" db="EMBL/GenBank/DDBJ databases">
        <title>LHISI_Scaffold_Assembly.</title>
        <authorList>
            <person name="Stuart O.P."/>
            <person name="Cleave R."/>
            <person name="Magrath M.J.L."/>
            <person name="Mikheyev A.S."/>
        </authorList>
    </citation>
    <scope>NUCLEOTIDE SEQUENCE [LARGE SCALE GENOMIC DNA]</scope>
    <source>
        <strain evidence="2">Daus_M_001</strain>
        <tissue evidence="2">Leg muscle</tissue>
    </source>
</reference>
<name>A0ABQ9IE24_9NEOP</name>
<protein>
    <submittedName>
        <fullName evidence="2">Uncharacterized protein</fullName>
    </submittedName>
</protein>
<dbReference type="Proteomes" id="UP001159363">
    <property type="component" value="Chromosome 1"/>
</dbReference>
<gene>
    <name evidence="2" type="ORF">PR048_000206</name>
</gene>